<evidence type="ECO:0000256" key="3">
    <source>
        <dbReference type="PROSITE-ProRule" id="PRU00023"/>
    </source>
</evidence>
<reference evidence="4 5" key="1">
    <citation type="submission" date="2020-05" db="EMBL/GenBank/DDBJ databases">
        <title>Mucilaginibacter mali sp. nov.</title>
        <authorList>
            <person name="Kim H.S."/>
            <person name="Lee K.C."/>
            <person name="Suh M.K."/>
            <person name="Kim J.-S."/>
            <person name="Han K.-I."/>
            <person name="Eom M.K."/>
            <person name="Shin Y.K."/>
            <person name="Lee J.-S."/>
        </authorList>
    </citation>
    <scope>NUCLEOTIDE SEQUENCE [LARGE SCALE GENOMIC DNA]</scope>
    <source>
        <strain evidence="4 5">G2-14</strain>
    </source>
</reference>
<sequence>MPDFSKAIYHIETHSVEGLRAYFKDGGDPNGTSSRGVPLFTWMVEMYARGPKFKDCVREFIAAGLVFDDNALLAVLAHNPEMLQAAIAANPDAVTKTYFRYKNTYTPLTGGMLMHYCAEYNSLACAEILLQHGADVNARAAIDAYGFGGHTPVFHTVNQNGNNSVDMMHFLLDNGADLNHQVKGLVWGQGYEWETFIPAVNPISYAMMGLLPQVHRTEKVIMTETIPLLIKHAYGIDYMPNNVPNAYLRS</sequence>
<dbReference type="PANTHER" id="PTHR24189:SF50">
    <property type="entry name" value="ANKYRIN REPEAT AND SOCS BOX PROTEIN 2"/>
    <property type="match status" value="1"/>
</dbReference>
<dbReference type="PANTHER" id="PTHR24189">
    <property type="entry name" value="MYOTROPHIN"/>
    <property type="match status" value="1"/>
</dbReference>
<proteinExistence type="predicted"/>
<feature type="repeat" description="ANK" evidence="3">
    <location>
        <begin position="109"/>
        <end position="141"/>
    </location>
</feature>
<evidence type="ECO:0000256" key="1">
    <source>
        <dbReference type="ARBA" id="ARBA00022737"/>
    </source>
</evidence>
<dbReference type="SMART" id="SM00248">
    <property type="entry name" value="ANK"/>
    <property type="match status" value="3"/>
</dbReference>
<dbReference type="PROSITE" id="PS50088">
    <property type="entry name" value="ANK_REPEAT"/>
    <property type="match status" value="1"/>
</dbReference>
<organism evidence="4 5">
    <name type="scientific">Mucilaginibacter mali</name>
    <dbReference type="NCBI Taxonomy" id="2740462"/>
    <lineage>
        <taxon>Bacteria</taxon>
        <taxon>Pseudomonadati</taxon>
        <taxon>Bacteroidota</taxon>
        <taxon>Sphingobacteriia</taxon>
        <taxon>Sphingobacteriales</taxon>
        <taxon>Sphingobacteriaceae</taxon>
        <taxon>Mucilaginibacter</taxon>
    </lineage>
</organism>
<keyword evidence="2 3" id="KW-0040">ANK repeat</keyword>
<keyword evidence="1" id="KW-0677">Repeat</keyword>
<dbReference type="AlphaFoldDB" id="A0A7D4QA28"/>
<dbReference type="KEGG" id="mmab:HQ865_12415"/>
<dbReference type="Pfam" id="PF12796">
    <property type="entry name" value="Ank_2"/>
    <property type="match status" value="1"/>
</dbReference>
<name>A0A7D4QA28_9SPHI</name>
<dbReference type="InterPro" id="IPR050745">
    <property type="entry name" value="Multifunctional_regulatory"/>
</dbReference>
<dbReference type="RefSeq" id="WP_173415199.1">
    <property type="nucleotide sequence ID" value="NZ_CP054139.1"/>
</dbReference>
<dbReference type="PROSITE" id="PS50297">
    <property type="entry name" value="ANK_REP_REGION"/>
    <property type="match status" value="1"/>
</dbReference>
<dbReference type="SUPFAM" id="SSF48403">
    <property type="entry name" value="Ankyrin repeat"/>
    <property type="match status" value="1"/>
</dbReference>
<dbReference type="InterPro" id="IPR002110">
    <property type="entry name" value="Ankyrin_rpt"/>
</dbReference>
<evidence type="ECO:0000313" key="5">
    <source>
        <dbReference type="Proteomes" id="UP000505355"/>
    </source>
</evidence>
<dbReference type="InterPro" id="IPR036770">
    <property type="entry name" value="Ankyrin_rpt-contain_sf"/>
</dbReference>
<dbReference type="Gene3D" id="1.25.40.20">
    <property type="entry name" value="Ankyrin repeat-containing domain"/>
    <property type="match status" value="1"/>
</dbReference>
<evidence type="ECO:0000256" key="2">
    <source>
        <dbReference type="ARBA" id="ARBA00023043"/>
    </source>
</evidence>
<evidence type="ECO:0000313" key="4">
    <source>
        <dbReference type="EMBL" id="QKJ30525.1"/>
    </source>
</evidence>
<dbReference type="Proteomes" id="UP000505355">
    <property type="component" value="Chromosome"/>
</dbReference>
<dbReference type="EMBL" id="CP054139">
    <property type="protein sequence ID" value="QKJ30525.1"/>
    <property type="molecule type" value="Genomic_DNA"/>
</dbReference>
<accession>A0A7D4QA28</accession>
<keyword evidence="5" id="KW-1185">Reference proteome</keyword>
<gene>
    <name evidence="4" type="ORF">HQ865_12415</name>
</gene>
<protein>
    <submittedName>
        <fullName evidence="4">Ankyrin repeat domain-containing protein</fullName>
    </submittedName>
</protein>